<accession>A0ABU1A545</accession>
<dbReference type="RefSeq" id="WP_308701953.1">
    <property type="nucleotide sequence ID" value="NZ_AP027463.1"/>
</dbReference>
<dbReference type="Gene3D" id="3.30.70.2330">
    <property type="match status" value="1"/>
</dbReference>
<evidence type="ECO:0000256" key="1">
    <source>
        <dbReference type="ARBA" id="ARBA00022723"/>
    </source>
</evidence>
<comment type="caution">
    <text evidence="4">The sequence shown here is derived from an EMBL/GenBank/DDBJ whole genome shotgun (WGS) entry which is preliminary data.</text>
</comment>
<evidence type="ECO:0000313" key="4">
    <source>
        <dbReference type="EMBL" id="MDQ7936106.1"/>
    </source>
</evidence>
<gene>
    <name evidence="4" type="ORF">RA086_00390</name>
</gene>
<dbReference type="EMBL" id="JAVCWF010000001">
    <property type="protein sequence ID" value="MDQ7936106.1"/>
    <property type="molecule type" value="Genomic_DNA"/>
</dbReference>
<keyword evidence="2" id="KW-0378">Hydrolase</keyword>
<dbReference type="InterPro" id="IPR014905">
    <property type="entry name" value="HIRAN"/>
</dbReference>
<keyword evidence="5" id="KW-1185">Reference proteome</keyword>
<reference evidence="4 5" key="1">
    <citation type="journal article" date="2023" name="Int. J. Syst. Evol. Microbiol.">
        <title>Lactiplantibacillus brownii sp. nov., a novel psychrotolerant species isolated from sauerkraut.</title>
        <authorList>
            <person name="Heng Y.C."/>
            <person name="Silvaraju S."/>
            <person name="Lee J.K.Y."/>
            <person name="Kittelmann S."/>
        </authorList>
    </citation>
    <scope>NUCLEOTIDE SEQUENCE [LARGE SCALE GENOMIC DNA]</scope>
    <source>
        <strain evidence="4 5">WILCCON 0030</strain>
    </source>
</reference>
<sequence>MKLTIGSQVLLQSGVRYQVLAIIDQGQHCLAKQLQTDALVEVIETAEIVQIAELEPTNSPAITDQVLATVTVVGEHYVSDIQATLADLADGMTVLLQREANNQYDEQAISVWTLGHARLGYLSRHQNTPYAQLLDQGAYLYGKVSQLDQDEQKLKVCLFRVMGVAETPALQIQQRLAQVRTTSPAALPKQLLMTPLGNLIVKSNGRPLNYQLTPLTPWLTPDDQLTVTQRYLVTPEWSEVTDQSLVTCELSAETSVIETWQNATEQAVVLANSDSFYVVGLSAKTYLAANDNFIADTTQPRAFYRVNQVAAHQTASFVVSWLSFGAVQVKAAMQQALHYPSANVWLPYTAQAANQQQLSLTREELATLVVSPLPNYPGGRELAPSISDLTLAKIRAVLGDRAYHALASYRERVQLVAGSLDDVAPNLLQTIIHATIYHEISTLRYFSPDQGIISLPVYPCQLFSEPLGQHETKQIGWLAFYNFDSFGLQQVPLTAISSLAIIDNPEHPQRLQPDDELDWLSLFLNSWNDVD</sequence>
<evidence type="ECO:0000313" key="5">
    <source>
        <dbReference type="Proteomes" id="UP001227831"/>
    </source>
</evidence>
<name>A0ABU1A545_9LACO</name>
<keyword evidence="1" id="KW-0479">Metal-binding</keyword>
<proteinExistence type="predicted"/>
<dbReference type="SMART" id="SM00910">
    <property type="entry name" value="HIRAN"/>
    <property type="match status" value="1"/>
</dbReference>
<evidence type="ECO:0000256" key="2">
    <source>
        <dbReference type="ARBA" id="ARBA00022801"/>
    </source>
</evidence>
<dbReference type="Proteomes" id="UP001227831">
    <property type="component" value="Unassembled WGS sequence"/>
</dbReference>
<evidence type="ECO:0000259" key="3">
    <source>
        <dbReference type="SMART" id="SM00910"/>
    </source>
</evidence>
<dbReference type="Pfam" id="PF08797">
    <property type="entry name" value="HIRAN"/>
    <property type="match status" value="1"/>
</dbReference>
<organism evidence="4 5">
    <name type="scientific">Lactiplantibacillus brownii</name>
    <dbReference type="NCBI Taxonomy" id="3069269"/>
    <lineage>
        <taxon>Bacteria</taxon>
        <taxon>Bacillati</taxon>
        <taxon>Bacillota</taxon>
        <taxon>Bacilli</taxon>
        <taxon>Lactobacillales</taxon>
        <taxon>Lactobacillaceae</taxon>
        <taxon>Lactiplantibacillus</taxon>
    </lineage>
</organism>
<feature type="domain" description="HIRAN" evidence="3">
    <location>
        <begin position="67"/>
        <end position="160"/>
    </location>
</feature>
<protein>
    <submittedName>
        <fullName evidence="4">HIRAN domain-containing protein</fullName>
    </submittedName>
</protein>